<evidence type="ECO:0000256" key="1">
    <source>
        <dbReference type="SAM" id="MobiDB-lite"/>
    </source>
</evidence>
<dbReference type="Gene3D" id="3.40.50.1820">
    <property type="entry name" value="alpha/beta hydrolase"/>
    <property type="match status" value="1"/>
</dbReference>
<evidence type="ECO:0000259" key="2">
    <source>
        <dbReference type="Pfam" id="PF07859"/>
    </source>
</evidence>
<feature type="domain" description="Alpha/beta hydrolase fold-3" evidence="2">
    <location>
        <begin position="116"/>
        <end position="331"/>
    </location>
</feature>
<protein>
    <recommendedName>
        <fullName evidence="2">Alpha/beta hydrolase fold-3 domain-containing protein</fullName>
    </recommendedName>
</protein>
<dbReference type="GO" id="GO:0016787">
    <property type="term" value="F:hydrolase activity"/>
    <property type="evidence" value="ECO:0007669"/>
    <property type="project" value="InterPro"/>
</dbReference>
<dbReference type="PANTHER" id="PTHR23024:SF24">
    <property type="entry name" value="ALPHA_BETA HYDROLASE FOLD-3 DOMAIN-CONTAINING PROTEIN"/>
    <property type="match status" value="1"/>
</dbReference>
<dbReference type="Proteomes" id="UP000077202">
    <property type="component" value="Unassembled WGS sequence"/>
</dbReference>
<accession>A0A176WK40</accession>
<sequence length="356" mass="39560">MASQNSRRYKAESLGRLRLRPSSDQESEEEEVPVRSSFPLPWRIVCALYSVARGFLYRKNHTINRTLSNFVDITAKASSKPVDGVYSEDVSYGEHAEQYARVFRPANPGTEKIPVVFFFHGGGFAILCAASKTYDRMCRLVAKGAQAMVVSVNYRRAPEHRYPTAYDDCFEAIRWAQAECQSGGELFAAADATRVFFVGDSAGGNIAHFMMARAVQSDVSPLELKGVVQLHPFFGGVERSPAELRMPDALFLSLEFTDWFWAAFLPPGADRDHPACNVFGPGAEDLSGLALPPILVTIGSNDILQDWQARYVQKLRDMGKNVTTRCSDVCHAEYILDDVMQALMDESVRFIQSSAS</sequence>
<reference evidence="3" key="1">
    <citation type="submission" date="2016-03" db="EMBL/GenBank/DDBJ databases">
        <title>Mechanisms controlling the formation of the plant cell surface in tip-growing cells are functionally conserved among land plants.</title>
        <authorList>
            <person name="Honkanen S."/>
            <person name="Jones V.A."/>
            <person name="Morieri G."/>
            <person name="Champion C."/>
            <person name="Hetherington A.J."/>
            <person name="Kelly S."/>
            <person name="Saint-Marcoux D."/>
            <person name="Proust H."/>
            <person name="Prescott H."/>
            <person name="Dolan L."/>
        </authorList>
    </citation>
    <scope>NUCLEOTIDE SEQUENCE [LARGE SCALE GENOMIC DNA]</scope>
    <source>
        <tissue evidence="3">Whole gametophyte</tissue>
    </source>
</reference>
<gene>
    <name evidence="3" type="ORF">AXG93_4085s1240</name>
</gene>
<evidence type="ECO:0000313" key="3">
    <source>
        <dbReference type="EMBL" id="OAE32702.1"/>
    </source>
</evidence>
<proteinExistence type="predicted"/>
<evidence type="ECO:0000313" key="4">
    <source>
        <dbReference type="Proteomes" id="UP000077202"/>
    </source>
</evidence>
<dbReference type="Pfam" id="PF07859">
    <property type="entry name" value="Abhydrolase_3"/>
    <property type="match status" value="1"/>
</dbReference>
<dbReference type="SUPFAM" id="SSF53474">
    <property type="entry name" value="alpha/beta-Hydrolases"/>
    <property type="match status" value="1"/>
</dbReference>
<dbReference type="EMBL" id="LVLJ01000748">
    <property type="protein sequence ID" value="OAE32702.1"/>
    <property type="molecule type" value="Genomic_DNA"/>
</dbReference>
<dbReference type="AlphaFoldDB" id="A0A176WK40"/>
<comment type="caution">
    <text evidence="3">The sequence shown here is derived from an EMBL/GenBank/DDBJ whole genome shotgun (WGS) entry which is preliminary data.</text>
</comment>
<dbReference type="InterPro" id="IPR029058">
    <property type="entry name" value="AB_hydrolase_fold"/>
</dbReference>
<dbReference type="InterPro" id="IPR013094">
    <property type="entry name" value="AB_hydrolase_3"/>
</dbReference>
<feature type="region of interest" description="Disordered" evidence="1">
    <location>
        <begin position="1"/>
        <end position="31"/>
    </location>
</feature>
<name>A0A176WK40_MARPO</name>
<keyword evidence="4" id="KW-1185">Reference proteome</keyword>
<organism evidence="3 4">
    <name type="scientific">Marchantia polymorpha subsp. ruderalis</name>
    <dbReference type="NCBI Taxonomy" id="1480154"/>
    <lineage>
        <taxon>Eukaryota</taxon>
        <taxon>Viridiplantae</taxon>
        <taxon>Streptophyta</taxon>
        <taxon>Embryophyta</taxon>
        <taxon>Marchantiophyta</taxon>
        <taxon>Marchantiopsida</taxon>
        <taxon>Marchantiidae</taxon>
        <taxon>Marchantiales</taxon>
        <taxon>Marchantiaceae</taxon>
        <taxon>Marchantia</taxon>
    </lineage>
</organism>
<dbReference type="PANTHER" id="PTHR23024">
    <property type="entry name" value="ARYLACETAMIDE DEACETYLASE"/>
    <property type="match status" value="1"/>
</dbReference>
<dbReference type="InterPro" id="IPR050466">
    <property type="entry name" value="Carboxylest/Gibb_receptor"/>
</dbReference>